<evidence type="ECO:0000313" key="1">
    <source>
        <dbReference type="EMBL" id="TMX00772.1"/>
    </source>
</evidence>
<gene>
    <name evidence="1" type="ORF">EJD97_000165</name>
</gene>
<reference evidence="1" key="1">
    <citation type="submission" date="2019-05" db="EMBL/GenBank/DDBJ databases">
        <title>The de novo reference genome and transcriptome assemblies of the wild tomato species Solanum chilense.</title>
        <authorList>
            <person name="Stam R."/>
            <person name="Nosenko T."/>
            <person name="Hoerger A.C."/>
            <person name="Stephan W."/>
            <person name="Seidel M.A."/>
            <person name="Kuhn J.M.M."/>
            <person name="Haberer G."/>
            <person name="Tellier A."/>
        </authorList>
    </citation>
    <scope>NUCLEOTIDE SEQUENCE</scope>
    <source>
        <tissue evidence="1">Mature leaves</tissue>
    </source>
</reference>
<sequence length="174" mass="20120">MIKMMVNYDIVEWKPIRRVDEEVVNEGVPLRDDQVSQDDQISLANQENEVSVVPQGEGGVKEVVQLWYTHWKHNRPVESAPIEWKELKEAFLGNYLTRETKEKHFEKCLAGTTRCYGCGKNDFNVRDCPTISSRGRDVKKFPYNGPIVGEQNKNNFYNLQADKQENVDEGVDKL</sequence>
<comment type="caution">
    <text evidence="1">The sequence shown here is derived from an EMBL/GenBank/DDBJ whole genome shotgun (WGS) entry which is preliminary data.</text>
</comment>
<evidence type="ECO:0008006" key="2">
    <source>
        <dbReference type="Google" id="ProtNLM"/>
    </source>
</evidence>
<accession>A0A6N2C768</accession>
<name>A0A6N2C768_SOLCI</name>
<proteinExistence type="predicted"/>
<protein>
    <recommendedName>
        <fullName evidence="2">Retrotransposon gag domain-containing protein</fullName>
    </recommendedName>
</protein>
<organism evidence="1">
    <name type="scientific">Solanum chilense</name>
    <name type="common">Tomato</name>
    <name type="synonym">Lycopersicon chilense</name>
    <dbReference type="NCBI Taxonomy" id="4083"/>
    <lineage>
        <taxon>Eukaryota</taxon>
        <taxon>Viridiplantae</taxon>
        <taxon>Streptophyta</taxon>
        <taxon>Embryophyta</taxon>
        <taxon>Tracheophyta</taxon>
        <taxon>Spermatophyta</taxon>
        <taxon>Magnoliopsida</taxon>
        <taxon>eudicotyledons</taxon>
        <taxon>Gunneridae</taxon>
        <taxon>Pentapetalae</taxon>
        <taxon>asterids</taxon>
        <taxon>lamiids</taxon>
        <taxon>Solanales</taxon>
        <taxon>Solanaceae</taxon>
        <taxon>Solanoideae</taxon>
        <taxon>Solaneae</taxon>
        <taxon>Solanum</taxon>
        <taxon>Solanum subgen. Lycopersicon</taxon>
    </lineage>
</organism>
<dbReference type="EMBL" id="RXGB01001003">
    <property type="protein sequence ID" value="TMX00772.1"/>
    <property type="molecule type" value="Genomic_DNA"/>
</dbReference>
<dbReference type="AlphaFoldDB" id="A0A6N2C768"/>